<keyword evidence="1" id="KW-0732">Signal</keyword>
<evidence type="ECO:0000313" key="2">
    <source>
        <dbReference type="EMBL" id="CAI5445368.1"/>
    </source>
</evidence>
<dbReference type="Proteomes" id="UP001152747">
    <property type="component" value="Unassembled WGS sequence"/>
</dbReference>
<gene>
    <name evidence="2" type="ORF">CAMP_LOCUS8005</name>
</gene>
<reference evidence="2" key="1">
    <citation type="submission" date="2022-11" db="EMBL/GenBank/DDBJ databases">
        <authorList>
            <person name="Kikuchi T."/>
        </authorList>
    </citation>
    <scope>NUCLEOTIDE SEQUENCE</scope>
    <source>
        <strain evidence="2">PS1010</strain>
    </source>
</reference>
<dbReference type="AlphaFoldDB" id="A0A9P1II95"/>
<evidence type="ECO:0000256" key="1">
    <source>
        <dbReference type="SAM" id="SignalP"/>
    </source>
</evidence>
<organism evidence="2 3">
    <name type="scientific">Caenorhabditis angaria</name>
    <dbReference type="NCBI Taxonomy" id="860376"/>
    <lineage>
        <taxon>Eukaryota</taxon>
        <taxon>Metazoa</taxon>
        <taxon>Ecdysozoa</taxon>
        <taxon>Nematoda</taxon>
        <taxon>Chromadorea</taxon>
        <taxon>Rhabditida</taxon>
        <taxon>Rhabditina</taxon>
        <taxon>Rhabditomorpha</taxon>
        <taxon>Rhabditoidea</taxon>
        <taxon>Rhabditidae</taxon>
        <taxon>Peloderinae</taxon>
        <taxon>Caenorhabditis</taxon>
    </lineage>
</organism>
<comment type="caution">
    <text evidence="2">The sequence shown here is derived from an EMBL/GenBank/DDBJ whole genome shotgun (WGS) entry which is preliminary data.</text>
</comment>
<proteinExistence type="predicted"/>
<evidence type="ECO:0008006" key="4">
    <source>
        <dbReference type="Google" id="ProtNLM"/>
    </source>
</evidence>
<feature type="signal peptide" evidence="1">
    <location>
        <begin position="1"/>
        <end position="21"/>
    </location>
</feature>
<feature type="chain" id="PRO_5040399790" description="Galectin" evidence="1">
    <location>
        <begin position="22"/>
        <end position="199"/>
    </location>
</feature>
<evidence type="ECO:0000313" key="3">
    <source>
        <dbReference type="Proteomes" id="UP001152747"/>
    </source>
</evidence>
<protein>
    <recommendedName>
        <fullName evidence="4">Galectin</fullName>
    </recommendedName>
</protein>
<dbReference type="EMBL" id="CANHGI010000003">
    <property type="protein sequence ID" value="CAI5445368.1"/>
    <property type="molecule type" value="Genomic_DNA"/>
</dbReference>
<keyword evidence="3" id="KW-1185">Reference proteome</keyword>
<name>A0A9P1II95_9PELO</name>
<accession>A0A9P1II95</accession>
<sequence length="199" mass="22429">MTKFIAFFCIVLLSLHGKSQAQQVQKESLRCGENKVETMYPETYFRFNSEVETGSIEFIGKVYDKTTGITFRLTRSTGEMNDLNKSNSVSIRFVTNSTKFDSKSPDGKIVGEEKIDQNALTQHNYRTSVKVIIGKENYDIYVNGVHQHTYGRVSDAGDILQSASLSGPFHFTKVILYCGANQPEETEPEEQETTQNPNC</sequence>